<proteinExistence type="inferred from homology"/>
<evidence type="ECO:0000256" key="2">
    <source>
        <dbReference type="ARBA" id="ARBA00022857"/>
    </source>
</evidence>
<dbReference type="SUPFAM" id="SSF51735">
    <property type="entry name" value="NAD(P)-binding Rossmann-fold domains"/>
    <property type="match status" value="1"/>
</dbReference>
<evidence type="ECO:0000313" key="4">
    <source>
        <dbReference type="EMBL" id="KAH7232071.1"/>
    </source>
</evidence>
<organism evidence="4 5">
    <name type="scientific">Fusarium solani</name>
    <name type="common">Filamentous fungus</name>
    <dbReference type="NCBI Taxonomy" id="169388"/>
    <lineage>
        <taxon>Eukaryota</taxon>
        <taxon>Fungi</taxon>
        <taxon>Dikarya</taxon>
        <taxon>Ascomycota</taxon>
        <taxon>Pezizomycotina</taxon>
        <taxon>Sordariomycetes</taxon>
        <taxon>Hypocreomycetidae</taxon>
        <taxon>Hypocreales</taxon>
        <taxon>Nectriaceae</taxon>
        <taxon>Fusarium</taxon>
        <taxon>Fusarium solani species complex</taxon>
    </lineage>
</organism>
<reference evidence="4" key="1">
    <citation type="journal article" date="2021" name="Nat. Commun.">
        <title>Genetic determinants of endophytism in the Arabidopsis root mycobiome.</title>
        <authorList>
            <person name="Mesny F."/>
            <person name="Miyauchi S."/>
            <person name="Thiergart T."/>
            <person name="Pickel B."/>
            <person name="Atanasova L."/>
            <person name="Karlsson M."/>
            <person name="Huettel B."/>
            <person name="Barry K.W."/>
            <person name="Haridas S."/>
            <person name="Chen C."/>
            <person name="Bauer D."/>
            <person name="Andreopoulos W."/>
            <person name="Pangilinan J."/>
            <person name="LaButti K."/>
            <person name="Riley R."/>
            <person name="Lipzen A."/>
            <person name="Clum A."/>
            <person name="Drula E."/>
            <person name="Henrissat B."/>
            <person name="Kohler A."/>
            <person name="Grigoriev I.V."/>
            <person name="Martin F.M."/>
            <person name="Hacquard S."/>
        </authorList>
    </citation>
    <scope>NUCLEOTIDE SEQUENCE</scope>
    <source>
        <strain evidence="4">FSSC 5 MPI-SDFR-AT-0091</strain>
    </source>
</reference>
<dbReference type="OrthoDB" id="37659at2759"/>
<dbReference type="InterPro" id="IPR052178">
    <property type="entry name" value="Sec_Metab_Biosynth_SDR"/>
</dbReference>
<comment type="caution">
    <text evidence="4">The sequence shown here is derived from an EMBL/GenBank/DDBJ whole genome shotgun (WGS) entry which is preliminary data.</text>
</comment>
<comment type="similarity">
    <text evidence="1">Belongs to the short-chain dehydrogenases/reductases (SDR) family.</text>
</comment>
<protein>
    <submittedName>
        <fullName evidence="4">Uncharacterized protein</fullName>
    </submittedName>
</protein>
<dbReference type="CDD" id="cd05233">
    <property type="entry name" value="SDR_c"/>
    <property type="match status" value="1"/>
</dbReference>
<accession>A0A9P9G440</accession>
<keyword evidence="3" id="KW-0560">Oxidoreductase</keyword>
<evidence type="ECO:0000256" key="3">
    <source>
        <dbReference type="ARBA" id="ARBA00023002"/>
    </source>
</evidence>
<dbReference type="EMBL" id="JAGTJS010000030">
    <property type="protein sequence ID" value="KAH7232071.1"/>
    <property type="molecule type" value="Genomic_DNA"/>
</dbReference>
<sequence length="153" mass="17031">MGRVDMVISNAGWTKFANFYDLDQKVDEAVWDRCFFANVKSHLFLLHTAKENLQNPNGAFVMTSSVAGVKAQRQLNSYSVTKAAQLHLCKLMAMAVAPSIRVSAVSPGFMDMNWIAEISQERINEVKDKTLLKTLINVGTLPSKACYWSGLDL</sequence>
<dbReference type="PRINTS" id="PR00081">
    <property type="entry name" value="GDHRDH"/>
</dbReference>
<dbReference type="AlphaFoldDB" id="A0A9P9G440"/>
<dbReference type="Gene3D" id="3.40.50.720">
    <property type="entry name" value="NAD(P)-binding Rossmann-like Domain"/>
    <property type="match status" value="1"/>
</dbReference>
<keyword evidence="5" id="KW-1185">Reference proteome</keyword>
<evidence type="ECO:0000256" key="1">
    <source>
        <dbReference type="ARBA" id="ARBA00006484"/>
    </source>
</evidence>
<dbReference type="InterPro" id="IPR002347">
    <property type="entry name" value="SDR_fam"/>
</dbReference>
<dbReference type="PRINTS" id="PR00080">
    <property type="entry name" value="SDRFAMILY"/>
</dbReference>
<dbReference type="PANTHER" id="PTHR43618:SF13">
    <property type="entry name" value="CHAIN DEHYDROGENASE, PUTATIVE (AFU_ORTHOLOGUE AFUA_1G17650)-RELATED"/>
    <property type="match status" value="1"/>
</dbReference>
<keyword evidence="2" id="KW-0521">NADP</keyword>
<gene>
    <name evidence="4" type="ORF">B0J15DRAFT_555460</name>
</gene>
<dbReference type="InterPro" id="IPR036291">
    <property type="entry name" value="NAD(P)-bd_dom_sf"/>
</dbReference>
<evidence type="ECO:0000313" key="5">
    <source>
        <dbReference type="Proteomes" id="UP000736672"/>
    </source>
</evidence>
<dbReference type="Pfam" id="PF13561">
    <property type="entry name" value="adh_short_C2"/>
    <property type="match status" value="1"/>
</dbReference>
<dbReference type="PANTHER" id="PTHR43618">
    <property type="entry name" value="7-ALPHA-HYDROXYSTEROID DEHYDROGENASE"/>
    <property type="match status" value="1"/>
</dbReference>
<dbReference type="Proteomes" id="UP000736672">
    <property type="component" value="Unassembled WGS sequence"/>
</dbReference>
<dbReference type="GO" id="GO:0016491">
    <property type="term" value="F:oxidoreductase activity"/>
    <property type="evidence" value="ECO:0007669"/>
    <property type="project" value="UniProtKB-KW"/>
</dbReference>
<name>A0A9P9G440_FUSSL</name>